<protein>
    <submittedName>
        <fullName evidence="1">Uncharacterized protein</fullName>
    </submittedName>
</protein>
<organism evidence="1 2">
    <name type="scientific">Linum tenue</name>
    <dbReference type="NCBI Taxonomy" id="586396"/>
    <lineage>
        <taxon>Eukaryota</taxon>
        <taxon>Viridiplantae</taxon>
        <taxon>Streptophyta</taxon>
        <taxon>Embryophyta</taxon>
        <taxon>Tracheophyta</taxon>
        <taxon>Spermatophyta</taxon>
        <taxon>Magnoliopsida</taxon>
        <taxon>eudicotyledons</taxon>
        <taxon>Gunneridae</taxon>
        <taxon>Pentapetalae</taxon>
        <taxon>rosids</taxon>
        <taxon>fabids</taxon>
        <taxon>Malpighiales</taxon>
        <taxon>Linaceae</taxon>
        <taxon>Linum</taxon>
    </lineage>
</organism>
<dbReference type="AlphaFoldDB" id="A0AAV0IPS4"/>
<evidence type="ECO:0000313" key="2">
    <source>
        <dbReference type="Proteomes" id="UP001154282"/>
    </source>
</evidence>
<accession>A0AAV0IPS4</accession>
<reference evidence="1" key="1">
    <citation type="submission" date="2022-08" db="EMBL/GenBank/DDBJ databases">
        <authorList>
            <person name="Gutierrez-Valencia J."/>
        </authorList>
    </citation>
    <scope>NUCLEOTIDE SEQUENCE</scope>
</reference>
<evidence type="ECO:0000313" key="1">
    <source>
        <dbReference type="EMBL" id="CAI0399402.1"/>
    </source>
</evidence>
<name>A0AAV0IPS4_9ROSI</name>
<dbReference type="EMBL" id="CAMGYJ010000004">
    <property type="protein sequence ID" value="CAI0399402.1"/>
    <property type="molecule type" value="Genomic_DNA"/>
</dbReference>
<comment type="caution">
    <text evidence="1">The sequence shown here is derived from an EMBL/GenBank/DDBJ whole genome shotgun (WGS) entry which is preliminary data.</text>
</comment>
<proteinExistence type="predicted"/>
<sequence>MNLVTIGMFSRAAAVRSPILSYGHTRPKHAV</sequence>
<dbReference type="Proteomes" id="UP001154282">
    <property type="component" value="Unassembled WGS sequence"/>
</dbReference>
<gene>
    <name evidence="1" type="ORF">LITE_LOCUS10281</name>
</gene>
<keyword evidence="2" id="KW-1185">Reference proteome</keyword>